<dbReference type="Proteomes" id="UP000595437">
    <property type="component" value="Chromosome 10"/>
</dbReference>
<gene>
    <name evidence="1" type="ORF">FKW44_015523</name>
</gene>
<accession>A0A7T8H0J6</accession>
<name>A0A7T8H0J6_CALRO</name>
<dbReference type="AlphaFoldDB" id="A0A7T8H0J6"/>
<protein>
    <submittedName>
        <fullName evidence="1">Uncharacterized protein</fullName>
    </submittedName>
</protein>
<keyword evidence="2" id="KW-1185">Reference proteome</keyword>
<organism evidence="1 2">
    <name type="scientific">Caligus rogercresseyi</name>
    <name type="common">Sea louse</name>
    <dbReference type="NCBI Taxonomy" id="217165"/>
    <lineage>
        <taxon>Eukaryota</taxon>
        <taxon>Metazoa</taxon>
        <taxon>Ecdysozoa</taxon>
        <taxon>Arthropoda</taxon>
        <taxon>Crustacea</taxon>
        <taxon>Multicrustacea</taxon>
        <taxon>Hexanauplia</taxon>
        <taxon>Copepoda</taxon>
        <taxon>Siphonostomatoida</taxon>
        <taxon>Caligidae</taxon>
        <taxon>Caligus</taxon>
    </lineage>
</organism>
<reference evidence="2" key="1">
    <citation type="submission" date="2021-01" db="EMBL/GenBank/DDBJ databases">
        <title>Caligus Genome Assembly.</title>
        <authorList>
            <person name="Gallardo-Escarate C."/>
        </authorList>
    </citation>
    <scope>NUCLEOTIDE SEQUENCE [LARGE SCALE GENOMIC DNA]</scope>
</reference>
<evidence type="ECO:0000313" key="2">
    <source>
        <dbReference type="Proteomes" id="UP000595437"/>
    </source>
</evidence>
<proteinExistence type="predicted"/>
<sequence length="169" mass="18855">MLNFSNFQCVERIMRYLIGITDDTKFTTQWQISADLIRFIYPCKDCGKLYKSTLEAFVDCHTVAILKQFISLNVRGLQTPDANNICKAIILFGLGRSSSAKTRAINSALLNAKALIAKRLASHSPISPWEVKTIILAAAARYAVLDLKIPFVIDGKWSLAADEIRYVPS</sequence>
<dbReference type="EMBL" id="CP045899">
    <property type="protein sequence ID" value="QQP41224.1"/>
    <property type="molecule type" value="Genomic_DNA"/>
</dbReference>
<evidence type="ECO:0000313" key="1">
    <source>
        <dbReference type="EMBL" id="QQP41224.1"/>
    </source>
</evidence>
<feature type="non-terminal residue" evidence="1">
    <location>
        <position position="169"/>
    </location>
</feature>